<evidence type="ECO:0000313" key="4">
    <source>
        <dbReference type="Proteomes" id="UP000245202"/>
    </source>
</evidence>
<dbReference type="InterPro" id="IPR038637">
    <property type="entry name" value="NPCBM_sf"/>
</dbReference>
<feature type="chain" id="PRO_5038839125" description="DUF6259 domain-containing protein" evidence="1">
    <location>
        <begin position="29"/>
        <end position="1080"/>
    </location>
</feature>
<dbReference type="Gene3D" id="3.20.20.80">
    <property type="entry name" value="Glycosidases"/>
    <property type="match status" value="1"/>
</dbReference>
<dbReference type="SUPFAM" id="SSF51445">
    <property type="entry name" value="(Trans)glycosidases"/>
    <property type="match status" value="1"/>
</dbReference>
<reference evidence="3 4" key="1">
    <citation type="submission" date="2017-08" db="EMBL/GenBank/DDBJ databases">
        <title>Substantial Increase in Enzyme Production by Combined Drug-Resistance Mutations in Paenibacillus agaridevorans.</title>
        <authorList>
            <person name="Tanaka Y."/>
            <person name="Funane K."/>
            <person name="Hosaka T."/>
            <person name="Shiwa Y."/>
            <person name="Fujita N."/>
            <person name="Miyazaki T."/>
            <person name="Yoshikawa H."/>
            <person name="Murakami K."/>
            <person name="Kasahara K."/>
            <person name="Inaoka T."/>
            <person name="Hiraga Y."/>
            <person name="Ochi K."/>
        </authorList>
    </citation>
    <scope>NUCLEOTIDE SEQUENCE [LARGE SCALE GENOMIC DNA]</scope>
    <source>
        <strain evidence="3 4">T-3040</strain>
    </source>
</reference>
<keyword evidence="4" id="KW-1185">Reference proteome</keyword>
<name>A0A2R5EYJ5_9BACL</name>
<dbReference type="AlphaFoldDB" id="A0A2R5EYJ5"/>
<accession>A0A2R5EYJ5</accession>
<dbReference type="InterPro" id="IPR008979">
    <property type="entry name" value="Galactose-bd-like_sf"/>
</dbReference>
<dbReference type="Gene3D" id="2.60.120.1060">
    <property type="entry name" value="NPCBM/NEW2 domain"/>
    <property type="match status" value="1"/>
</dbReference>
<dbReference type="EMBL" id="BDQX01000423">
    <property type="protein sequence ID" value="GBG11617.1"/>
    <property type="molecule type" value="Genomic_DNA"/>
</dbReference>
<keyword evidence="1" id="KW-0732">Signal</keyword>
<organism evidence="3 4">
    <name type="scientific">Paenibacillus agaridevorans</name>
    <dbReference type="NCBI Taxonomy" id="171404"/>
    <lineage>
        <taxon>Bacteria</taxon>
        <taxon>Bacillati</taxon>
        <taxon>Bacillota</taxon>
        <taxon>Bacilli</taxon>
        <taxon>Bacillales</taxon>
        <taxon>Paenibacillaceae</taxon>
        <taxon>Paenibacillus</taxon>
    </lineage>
</organism>
<feature type="signal peptide" evidence="1">
    <location>
        <begin position="1"/>
        <end position="28"/>
    </location>
</feature>
<dbReference type="InterPro" id="IPR046226">
    <property type="entry name" value="DUF6259"/>
</dbReference>
<sequence length="1080" mass="118606">MRAASKKMWLAGLAVLLLCQWAPGRAAAEGQRVGFNSATGNIDFTYGNAQLAYGENGELTGIRHLSLDGLWNNVADSVVTGKKGHATVEHEWGDDSAKAELETTVARKYDGTLTISQYAESAAEGISGIQWGLIVPDTNDLILPVLGGIRLTAESPDAAYGFRQFAYPDVWEAQMLLIQGEGGGMLVHANDDAMFFKTLHVKHENGYFYIGLETHTPAPFQQTKTAVSTDWRLKAYAGDWTNGALMYREWADQTFRLSELSALEPEWANDIRFTVLTDLEDPDMLDQLAQKVQADQTLLVVPGWREDPYDVNFPNYAPKADIAAKVEAAQALGFKVMLYVNIFGVSFDNPAYAALQAYQVKDPYTLTPKKWEYSAGSEQIAFAVINPAAEAWREMFVDKMADLVDEVGPDAIHLDQSLLMYNDANGLIDGKNMMQGNLALHRELRQALPAHIALGGESLNEITTRYESFAQRHAYGIFSGTGTWDNSKIDQVVPASSAIFAPYTTIYGHPDHANPMTEEYYMAWHKVVQNRLGAIPMLSRPNYGQVANPTPLMEQLFAEANWYQDARPEASFTGWTGSTLFAFRTESGETAQYVRDSFGEKLHVRPSSFPWKGTNIVRYLYGSEAYELSGTIPGWRLYDDTRLYGLNPGQTYLYNSEPRDLNAFHIYDWPENVSLKRLALRTNHAVIRMEDLLQASEINFLNYSGPIRAGETLGDDTVHQTDTSFSSVNGFSFAFAGGGTVQHWGDRMLAHPPYIGQWQEGHTWLEFDVDIPADVAASFRVGVQLGSEQNVLHSDGVTFKALAWEKTAAPETRVVLSEEQFSRSATAAPMELDLSAFAGKTATIRLETHSGATVDNDSAVWVEPRVVLEPAGDQARMVELEIVSPQAVAEIKSVSGQAGLSDLGSGKYAITAQASDTVYLIYDTLTPVTLPFSLDSTPFDTSLWFDNGIEGLAQAPFGGFAGTGSVNNVTKQGLDAHPPQRGQTHVEYALRLPVGTDAALTGFAGIKDGADESGGVGFRIAVNGNIVWSEDMMPGAAWEPFHISLADYEGESVVLTLITDSIGDYGYDWAFWGEPKLIAD</sequence>
<dbReference type="RefSeq" id="WP_108995880.1">
    <property type="nucleotide sequence ID" value="NZ_BDQX01000423.1"/>
</dbReference>
<dbReference type="Pfam" id="PF19773">
    <property type="entry name" value="DUF6259"/>
    <property type="match status" value="1"/>
</dbReference>
<protein>
    <recommendedName>
        <fullName evidence="2">DUF6259 domain-containing protein</fullName>
    </recommendedName>
</protein>
<gene>
    <name evidence="3" type="ORF">PAT3040_06448</name>
</gene>
<evidence type="ECO:0000256" key="1">
    <source>
        <dbReference type="SAM" id="SignalP"/>
    </source>
</evidence>
<evidence type="ECO:0000313" key="3">
    <source>
        <dbReference type="EMBL" id="GBG11617.1"/>
    </source>
</evidence>
<dbReference type="InterPro" id="IPR017853">
    <property type="entry name" value="GH"/>
</dbReference>
<evidence type="ECO:0000259" key="2">
    <source>
        <dbReference type="Pfam" id="PF19773"/>
    </source>
</evidence>
<comment type="caution">
    <text evidence="3">The sequence shown here is derived from an EMBL/GenBank/DDBJ whole genome shotgun (WGS) entry which is preliminary data.</text>
</comment>
<dbReference type="SUPFAM" id="SSF49785">
    <property type="entry name" value="Galactose-binding domain-like"/>
    <property type="match status" value="1"/>
</dbReference>
<proteinExistence type="predicted"/>
<feature type="domain" description="DUF6259" evidence="2">
    <location>
        <begin position="233"/>
        <end position="461"/>
    </location>
</feature>
<dbReference type="Proteomes" id="UP000245202">
    <property type="component" value="Unassembled WGS sequence"/>
</dbReference>